<keyword evidence="5" id="KW-0804">Transcription</keyword>
<keyword evidence="3" id="KW-0805">Transcription regulation</keyword>
<accession>A0A2B2KVN4</accession>
<dbReference type="Proteomes" id="UP000224386">
    <property type="component" value="Unassembled WGS sequence"/>
</dbReference>
<dbReference type="PROSITE" id="PS50931">
    <property type="entry name" value="HTH_LYSR"/>
    <property type="match status" value="1"/>
</dbReference>
<dbReference type="PANTHER" id="PTHR30126">
    <property type="entry name" value="HTH-TYPE TRANSCRIPTIONAL REGULATOR"/>
    <property type="match status" value="1"/>
</dbReference>
<evidence type="ECO:0000313" key="8">
    <source>
        <dbReference type="Proteomes" id="UP000224386"/>
    </source>
</evidence>
<comment type="caution">
    <text evidence="7">The sequence shown here is derived from an EMBL/GenBank/DDBJ whole genome shotgun (WGS) entry which is preliminary data.</text>
</comment>
<evidence type="ECO:0000256" key="2">
    <source>
        <dbReference type="ARBA" id="ARBA00018718"/>
    </source>
</evidence>
<dbReference type="Pfam" id="PF03466">
    <property type="entry name" value="LysR_substrate"/>
    <property type="match status" value="1"/>
</dbReference>
<dbReference type="Gene3D" id="3.40.190.290">
    <property type="match status" value="1"/>
</dbReference>
<dbReference type="InterPro" id="IPR036388">
    <property type="entry name" value="WH-like_DNA-bd_sf"/>
</dbReference>
<evidence type="ECO:0000313" key="7">
    <source>
        <dbReference type="EMBL" id="PFQ34888.1"/>
    </source>
</evidence>
<keyword evidence="4" id="KW-0238">DNA-binding</keyword>
<dbReference type="PANTHER" id="PTHR30126:SF40">
    <property type="entry name" value="HTH-TYPE TRANSCRIPTIONAL REGULATOR GLTR"/>
    <property type="match status" value="1"/>
</dbReference>
<proteinExistence type="inferred from homology"/>
<reference evidence="7 8" key="1">
    <citation type="submission" date="2017-09" db="EMBL/GenBank/DDBJ databases">
        <title>Large-scale bioinformatics analysis of Bacillus genomes uncovers conserved roles of natural products in bacterial physiology.</title>
        <authorList>
            <consortium name="Agbiome Team Llc"/>
            <person name="Bleich R.M."/>
            <person name="Grubbs K.J."/>
            <person name="Santa Maria K.C."/>
            <person name="Allen S.E."/>
            <person name="Farag S."/>
            <person name="Shank E.A."/>
            <person name="Bowers A."/>
        </authorList>
    </citation>
    <scope>NUCLEOTIDE SEQUENCE [LARGE SCALE GENOMIC DNA]</scope>
    <source>
        <strain evidence="7 8">AFS070861</strain>
    </source>
</reference>
<dbReference type="InterPro" id="IPR005119">
    <property type="entry name" value="LysR_subst-bd"/>
</dbReference>
<dbReference type="GO" id="GO:0000976">
    <property type="term" value="F:transcription cis-regulatory region binding"/>
    <property type="evidence" value="ECO:0007669"/>
    <property type="project" value="TreeGrafter"/>
</dbReference>
<dbReference type="Pfam" id="PF00126">
    <property type="entry name" value="HTH_1"/>
    <property type="match status" value="1"/>
</dbReference>
<evidence type="ECO:0000256" key="4">
    <source>
        <dbReference type="ARBA" id="ARBA00023125"/>
    </source>
</evidence>
<comment type="similarity">
    <text evidence="1">Belongs to the LysR transcriptional regulatory family.</text>
</comment>
<dbReference type="SUPFAM" id="SSF53850">
    <property type="entry name" value="Periplasmic binding protein-like II"/>
    <property type="match status" value="1"/>
</dbReference>
<evidence type="ECO:0000256" key="5">
    <source>
        <dbReference type="ARBA" id="ARBA00023163"/>
    </source>
</evidence>
<name>A0A2B2KVN4_BACCE</name>
<evidence type="ECO:0000259" key="6">
    <source>
        <dbReference type="PROSITE" id="PS50931"/>
    </source>
</evidence>
<protein>
    <recommendedName>
        <fullName evidence="2">HTH-type transcriptional regulator CzcR</fullName>
    </recommendedName>
</protein>
<dbReference type="Gene3D" id="1.10.10.10">
    <property type="entry name" value="Winged helix-like DNA-binding domain superfamily/Winged helix DNA-binding domain"/>
    <property type="match status" value="1"/>
</dbReference>
<dbReference type="RefSeq" id="WP_098615480.1">
    <property type="nucleotide sequence ID" value="NZ_NUMH01000017.1"/>
</dbReference>
<gene>
    <name evidence="7" type="ORF">COK05_30355</name>
</gene>
<dbReference type="EMBL" id="NVAP01000096">
    <property type="protein sequence ID" value="PFQ34888.1"/>
    <property type="molecule type" value="Genomic_DNA"/>
</dbReference>
<evidence type="ECO:0000256" key="1">
    <source>
        <dbReference type="ARBA" id="ARBA00009437"/>
    </source>
</evidence>
<dbReference type="PRINTS" id="PR00039">
    <property type="entry name" value="HTHLYSR"/>
</dbReference>
<feature type="domain" description="HTH lysR-type" evidence="6">
    <location>
        <begin position="1"/>
        <end position="58"/>
    </location>
</feature>
<dbReference type="InterPro" id="IPR036390">
    <property type="entry name" value="WH_DNA-bd_sf"/>
</dbReference>
<sequence length="269" mass="31177">MIETLKIFIKIYEQRNFTRASEILFISQPTISTKIKQLEQRLNTTFFIRKGPKSITPTEAAHTFYEYALQAVDAWKHTVEQLQDQPKRIRCLIGCSNTIGVHYLPSIMSALIEAFPYVDFSIHMENSEQVASLVTKHKFDIGLIEKPIDTHPLQKVTLCTDELVFAGNIDSPIWLMREKHSGVHFFNELYIAEQNINAQFIEVNNNEIIMNLLKKGIGKTILSRKGLPESVPFIELSNRYHRPLYALYRSEEDSPFKEIFEHLQISFKS</sequence>
<dbReference type="GO" id="GO:0003700">
    <property type="term" value="F:DNA-binding transcription factor activity"/>
    <property type="evidence" value="ECO:0007669"/>
    <property type="project" value="InterPro"/>
</dbReference>
<organism evidence="7 8">
    <name type="scientific">Bacillus cereus</name>
    <dbReference type="NCBI Taxonomy" id="1396"/>
    <lineage>
        <taxon>Bacteria</taxon>
        <taxon>Bacillati</taxon>
        <taxon>Bacillota</taxon>
        <taxon>Bacilli</taxon>
        <taxon>Bacillales</taxon>
        <taxon>Bacillaceae</taxon>
        <taxon>Bacillus</taxon>
        <taxon>Bacillus cereus group</taxon>
    </lineage>
</organism>
<dbReference type="AlphaFoldDB" id="A0A2B2KVN4"/>
<dbReference type="SUPFAM" id="SSF46785">
    <property type="entry name" value="Winged helix' DNA-binding domain"/>
    <property type="match status" value="1"/>
</dbReference>
<evidence type="ECO:0000256" key="3">
    <source>
        <dbReference type="ARBA" id="ARBA00023015"/>
    </source>
</evidence>
<dbReference type="InterPro" id="IPR000847">
    <property type="entry name" value="LysR_HTH_N"/>
</dbReference>